<dbReference type="InterPro" id="IPR053905">
    <property type="entry name" value="EF-G-like_DII"/>
</dbReference>
<keyword evidence="3 8" id="KW-0963">Cytoplasm</keyword>
<dbReference type="GO" id="GO:0003924">
    <property type="term" value="F:GTPase activity"/>
    <property type="evidence" value="ECO:0007669"/>
    <property type="project" value="InterPro"/>
</dbReference>
<feature type="binding site" evidence="8">
    <location>
        <begin position="85"/>
        <end position="89"/>
    </location>
    <ligand>
        <name>GTP</name>
        <dbReference type="ChEBI" id="CHEBI:37565"/>
    </ligand>
</feature>
<evidence type="ECO:0000256" key="2">
    <source>
        <dbReference type="ARBA" id="ARBA00009978"/>
    </source>
</evidence>
<feature type="domain" description="Tr-type G" evidence="9">
    <location>
        <begin position="8"/>
        <end position="278"/>
    </location>
</feature>
<dbReference type="InterPro" id="IPR035647">
    <property type="entry name" value="EFG_III/V"/>
</dbReference>
<dbReference type="NCBIfam" id="TIGR00503">
    <property type="entry name" value="prfC"/>
    <property type="match status" value="1"/>
</dbReference>
<dbReference type="InterPro" id="IPR004548">
    <property type="entry name" value="PrfC"/>
</dbReference>
<evidence type="ECO:0000256" key="6">
    <source>
        <dbReference type="ARBA" id="ARBA00023134"/>
    </source>
</evidence>
<dbReference type="HAMAP" id="MF_00072">
    <property type="entry name" value="Rel_fac_3"/>
    <property type="match status" value="1"/>
</dbReference>
<dbReference type="RefSeq" id="WP_006942488.1">
    <property type="nucleotide sequence ID" value="NZ_GL538208.1"/>
</dbReference>
<dbReference type="SUPFAM" id="SSF50447">
    <property type="entry name" value="Translation proteins"/>
    <property type="match status" value="1"/>
</dbReference>
<evidence type="ECO:0000313" key="10">
    <source>
        <dbReference type="EMBL" id="EFQ04139.1"/>
    </source>
</evidence>
<dbReference type="InterPro" id="IPR031157">
    <property type="entry name" value="G_TR_CS"/>
</dbReference>
<dbReference type="eggNOG" id="COG4108">
    <property type="taxonomic scope" value="Bacteria"/>
</dbReference>
<evidence type="ECO:0000256" key="1">
    <source>
        <dbReference type="ARBA" id="ARBA00004496"/>
    </source>
</evidence>
<dbReference type="PROSITE" id="PS00301">
    <property type="entry name" value="G_TR_1"/>
    <property type="match status" value="1"/>
</dbReference>
<dbReference type="FunFam" id="3.40.50.300:FF:000542">
    <property type="entry name" value="Peptide chain release factor 3"/>
    <property type="match status" value="1"/>
</dbReference>
<dbReference type="Gene3D" id="2.40.30.10">
    <property type="entry name" value="Translation factors"/>
    <property type="match status" value="1"/>
</dbReference>
<dbReference type="SUPFAM" id="SSF54980">
    <property type="entry name" value="EF-G C-terminal domain-like"/>
    <property type="match status" value="1"/>
</dbReference>
<gene>
    <name evidence="8 10" type="primary">prfC</name>
    <name evidence="10" type="ORF">HMPREF9429_01324</name>
</gene>
<proteinExistence type="inferred from homology"/>
<dbReference type="Gene3D" id="3.30.70.3280">
    <property type="entry name" value="Peptide chain release factor 3, domain III"/>
    <property type="match status" value="1"/>
</dbReference>
<dbReference type="PANTHER" id="PTHR43556:SF2">
    <property type="entry name" value="PEPTIDE CHAIN RELEASE FACTOR RF3"/>
    <property type="match status" value="1"/>
</dbReference>
<dbReference type="GO" id="GO:0005525">
    <property type="term" value="F:GTP binding"/>
    <property type="evidence" value="ECO:0007669"/>
    <property type="project" value="UniProtKB-UniRule"/>
</dbReference>
<dbReference type="NCBIfam" id="TIGR00231">
    <property type="entry name" value="small_GTP"/>
    <property type="match status" value="1"/>
</dbReference>
<evidence type="ECO:0000256" key="5">
    <source>
        <dbReference type="ARBA" id="ARBA00022917"/>
    </source>
</evidence>
<dbReference type="Pfam" id="PF22042">
    <property type="entry name" value="EF-G_D2"/>
    <property type="match status" value="1"/>
</dbReference>
<reference evidence="10 11" key="1">
    <citation type="submission" date="2010-08" db="EMBL/GenBank/DDBJ databases">
        <authorList>
            <person name="Weinstock G."/>
            <person name="Sodergren E."/>
            <person name="Clifton S."/>
            <person name="Fulton L."/>
            <person name="Fulton B."/>
            <person name="Courtney L."/>
            <person name="Fronick C."/>
            <person name="Harrison M."/>
            <person name="Strong C."/>
            <person name="Farmer C."/>
            <person name="Delahaunty K."/>
            <person name="Markovic C."/>
            <person name="Hall O."/>
            <person name="Minx P."/>
            <person name="Tomlinson C."/>
            <person name="Mitreva M."/>
            <person name="Hou S."/>
            <person name="Chen J."/>
            <person name="Wollam A."/>
            <person name="Pepin K.H."/>
            <person name="Johnson M."/>
            <person name="Bhonagiri V."/>
            <person name="Zhang X."/>
            <person name="Suruliraj S."/>
            <person name="Warren W."/>
            <person name="Chinwalla A."/>
            <person name="Mardis E.R."/>
            <person name="Wilson R.K."/>
        </authorList>
    </citation>
    <scope>NUCLEOTIDE SEQUENCE [LARGE SCALE GENOMIC DNA]</scope>
    <source>
        <strain evidence="10 11">F0359</strain>
    </source>
</reference>
<dbReference type="Gene3D" id="3.40.50.300">
    <property type="entry name" value="P-loop containing nucleotide triphosphate hydrolases"/>
    <property type="match status" value="1"/>
</dbReference>
<dbReference type="InterPro" id="IPR032090">
    <property type="entry name" value="RF3_C"/>
</dbReference>
<evidence type="ECO:0000313" key="11">
    <source>
        <dbReference type="Proteomes" id="UP000003195"/>
    </source>
</evidence>
<keyword evidence="6 8" id="KW-0342">GTP-binding</keyword>
<sequence>MSLQEEVNKRRTFAIISHPDAGKTTLTEKLLLYGGAIHLAGSVKARKTSKHAVSDWMEIEKQRGISVTSSVLQFDYEGHRINILDTPGHQDFSEDTYRTLMAADSAVMLIDVAKGVEAQTKKLFKVCRERGIPIFTFVNKIDHFGRNPFDIMDEIETVLGIRAYPMNWPLGVNGSYEGIYDRTASSIELFEKDTNHGQRKLASTKGSADDPAFKELLSDEVHQSLIDDIELLDAAGDAFDMEKVKNGTLTPMFFGSAMTNFGVKPFLEKFLELAPKPQPRKTKEGSVDPMSEQFTSFIFKIQANMNPQHHDRIVFMRICSGKFEKGMTVTHRQSGKQVRLMQPQQFLATERTLVEDAWPGDIIGVFDSSSLGVGDTLYSGKLPVTFADFPTFPAELFARIRAKDSMKRKQFLKGMTQLAQEGAVQIYENPGSMESYIVGAVGQLQFEVLEYRLLHEYGVTLEMNRLPYSVAKWIYSQDRDYRDLKNIDSAMIVKDHKQRIVLLITNEWQADWIIERNPDFLFCSTPDELPLDS</sequence>
<dbReference type="InterPro" id="IPR041732">
    <property type="entry name" value="RF3_GTP-bd"/>
</dbReference>
<accession>E2ZCF2</accession>
<dbReference type="NCBIfam" id="NF001964">
    <property type="entry name" value="PRK00741.1"/>
    <property type="match status" value="1"/>
</dbReference>
<dbReference type="Pfam" id="PF00009">
    <property type="entry name" value="GTP_EFTU"/>
    <property type="match status" value="1"/>
</dbReference>
<feature type="binding site" evidence="8">
    <location>
        <begin position="17"/>
        <end position="24"/>
    </location>
    <ligand>
        <name>GTP</name>
        <dbReference type="ChEBI" id="CHEBI:37565"/>
    </ligand>
</feature>
<dbReference type="PANTHER" id="PTHR43556">
    <property type="entry name" value="PEPTIDE CHAIN RELEASE FACTOR RF3"/>
    <property type="match status" value="1"/>
</dbReference>
<dbReference type="SUPFAM" id="SSF52540">
    <property type="entry name" value="P-loop containing nucleoside triphosphate hydrolases"/>
    <property type="match status" value="1"/>
</dbReference>
<dbReference type="InterPro" id="IPR000795">
    <property type="entry name" value="T_Tr_GTP-bd_dom"/>
</dbReference>
<dbReference type="STRING" id="706434.HMPREF9429_01324"/>
<evidence type="ECO:0000256" key="8">
    <source>
        <dbReference type="HAMAP-Rule" id="MF_00072"/>
    </source>
</evidence>
<evidence type="ECO:0000259" key="9">
    <source>
        <dbReference type="PROSITE" id="PS51722"/>
    </source>
</evidence>
<dbReference type="PROSITE" id="PS51722">
    <property type="entry name" value="G_TR_2"/>
    <property type="match status" value="1"/>
</dbReference>
<comment type="caution">
    <text evidence="8">Lacks conserved residue(s) required for the propagation of feature annotation.</text>
</comment>
<dbReference type="FunFam" id="3.30.70.3280:FF:000001">
    <property type="entry name" value="Peptide chain release factor 3"/>
    <property type="match status" value="1"/>
</dbReference>
<comment type="subcellular location">
    <subcellularLocation>
        <location evidence="1 8">Cytoplasm</location>
    </subcellularLocation>
</comment>
<evidence type="ECO:0000256" key="4">
    <source>
        <dbReference type="ARBA" id="ARBA00022741"/>
    </source>
</evidence>
<dbReference type="PRINTS" id="PR00315">
    <property type="entry name" value="ELONGATNFCT"/>
</dbReference>
<comment type="function">
    <text evidence="8">Increases the formation of ribosomal termination complexes and stimulates activities of RF-1 and RF-2. It binds guanine nucleotides and has strong preference for UGA stop codons. It may interact directly with the ribosome. The stimulation of RF-1 and RF-2 is significantly reduced by GTP and GDP, but not by GMP.</text>
</comment>
<comment type="caution">
    <text evidence="10">The sequence shown here is derived from an EMBL/GenBank/DDBJ whole genome shotgun (WGS) entry which is preliminary data.</text>
</comment>
<dbReference type="CDD" id="cd04169">
    <property type="entry name" value="RF3"/>
    <property type="match status" value="1"/>
</dbReference>
<dbReference type="OrthoDB" id="9804431at2"/>
<dbReference type="HOGENOM" id="CLU_002794_2_1_9"/>
<evidence type="ECO:0000256" key="7">
    <source>
        <dbReference type="ARBA" id="ARBA00073639"/>
    </source>
</evidence>
<dbReference type="InterPro" id="IPR005225">
    <property type="entry name" value="Small_GTP-bd"/>
</dbReference>
<evidence type="ECO:0000256" key="3">
    <source>
        <dbReference type="ARBA" id="ARBA00022490"/>
    </source>
</evidence>
<dbReference type="GO" id="GO:0016150">
    <property type="term" value="F:translation release factor activity, codon nonspecific"/>
    <property type="evidence" value="ECO:0007669"/>
    <property type="project" value="TreeGrafter"/>
</dbReference>
<dbReference type="GO" id="GO:0005829">
    <property type="term" value="C:cytosol"/>
    <property type="evidence" value="ECO:0007669"/>
    <property type="project" value="TreeGrafter"/>
</dbReference>
<comment type="similarity">
    <text evidence="2 8">Belongs to the TRAFAC class translation factor GTPase superfamily. Classic translation factor GTPase family. PrfC subfamily.</text>
</comment>
<dbReference type="Proteomes" id="UP000003195">
    <property type="component" value="Unassembled WGS sequence"/>
</dbReference>
<dbReference type="InterPro" id="IPR027417">
    <property type="entry name" value="P-loop_NTPase"/>
</dbReference>
<keyword evidence="5 8" id="KW-0648">Protein biosynthesis</keyword>
<keyword evidence="11" id="KW-1185">Reference proteome</keyword>
<dbReference type="InterPro" id="IPR038467">
    <property type="entry name" value="RF3_dom_3_sf"/>
</dbReference>
<dbReference type="GO" id="GO:0016149">
    <property type="term" value="F:translation release factor activity, codon specific"/>
    <property type="evidence" value="ECO:0007669"/>
    <property type="project" value="UniProtKB-UniRule"/>
</dbReference>
<keyword evidence="4 8" id="KW-0547">Nucleotide-binding</keyword>
<dbReference type="Pfam" id="PF16658">
    <property type="entry name" value="RF3_C"/>
    <property type="match status" value="1"/>
</dbReference>
<protein>
    <recommendedName>
        <fullName evidence="7 8">Peptide chain release factor 3</fullName>
        <shortName evidence="8">RF-3</shortName>
    </recommendedName>
</protein>
<dbReference type="InterPro" id="IPR009000">
    <property type="entry name" value="Transl_B-barrel_sf"/>
</dbReference>
<dbReference type="GO" id="GO:0006449">
    <property type="term" value="P:regulation of translational termination"/>
    <property type="evidence" value="ECO:0007669"/>
    <property type="project" value="UniProtKB-UniRule"/>
</dbReference>
<organism evidence="10 11">
    <name type="scientific">Megasphaera micronuciformis F0359</name>
    <dbReference type="NCBI Taxonomy" id="706434"/>
    <lineage>
        <taxon>Bacteria</taxon>
        <taxon>Bacillati</taxon>
        <taxon>Bacillota</taxon>
        <taxon>Negativicutes</taxon>
        <taxon>Veillonellales</taxon>
        <taxon>Veillonellaceae</taxon>
        <taxon>Megasphaera</taxon>
    </lineage>
</organism>
<dbReference type="EMBL" id="AECS01000037">
    <property type="protein sequence ID" value="EFQ04139.1"/>
    <property type="molecule type" value="Genomic_DNA"/>
</dbReference>
<name>E2ZCF2_9FIRM</name>
<dbReference type="AlphaFoldDB" id="E2ZCF2"/>